<proteinExistence type="predicted"/>
<gene>
    <name evidence="3" type="ORF">Tci_039986</name>
</gene>
<feature type="coiled-coil region" evidence="1">
    <location>
        <begin position="348"/>
        <end position="386"/>
    </location>
</feature>
<keyword evidence="1" id="KW-0175">Coiled coil</keyword>
<feature type="compositionally biased region" description="Low complexity" evidence="2">
    <location>
        <begin position="59"/>
        <end position="69"/>
    </location>
</feature>
<organism evidence="3">
    <name type="scientific">Tanacetum cinerariifolium</name>
    <name type="common">Dalmatian daisy</name>
    <name type="synonym">Chrysanthemum cinerariifolium</name>
    <dbReference type="NCBI Taxonomy" id="118510"/>
    <lineage>
        <taxon>Eukaryota</taxon>
        <taxon>Viridiplantae</taxon>
        <taxon>Streptophyta</taxon>
        <taxon>Embryophyta</taxon>
        <taxon>Tracheophyta</taxon>
        <taxon>Spermatophyta</taxon>
        <taxon>Magnoliopsida</taxon>
        <taxon>eudicotyledons</taxon>
        <taxon>Gunneridae</taxon>
        <taxon>Pentapetalae</taxon>
        <taxon>asterids</taxon>
        <taxon>campanulids</taxon>
        <taxon>Asterales</taxon>
        <taxon>Asteraceae</taxon>
        <taxon>Asteroideae</taxon>
        <taxon>Anthemideae</taxon>
        <taxon>Anthemidinae</taxon>
        <taxon>Tanacetum</taxon>
    </lineage>
</organism>
<feature type="region of interest" description="Disordered" evidence="2">
    <location>
        <begin position="1"/>
        <end position="88"/>
    </location>
</feature>
<evidence type="ECO:0000256" key="1">
    <source>
        <dbReference type="SAM" id="Coils"/>
    </source>
</evidence>
<comment type="caution">
    <text evidence="3">The sequence shown here is derived from an EMBL/GenBank/DDBJ whole genome shotgun (WGS) entry which is preliminary data.</text>
</comment>
<sequence length="438" mass="48813">MLVKQQVAKEGDADKNDENVNAGDTTKGDVSAAHREVSTVAVEPSIPSPTPPTPPPQPSQDIPSTSQVQPTPPQSPQVQPPSPQPQQDAGIHMNLLQEVMNTYTALTKRVKHLELDKVAQAMEITKLKIRVKKLERGNKGRMIADMDADVDVVLEGDKEVADAVKDVQDEESAQDLGRTAESQAKIYKIDLEHANKVLSIETINAASTNIASVEAQVPVVTLTAAHARVTAAPSRKRKGVLIRDLQEESTTSIIIPAETKSKDNGKGILVEESKPLKKQAQIEQDKKYARELEAELNKTIDWDQAISHVKKKAKEDPANVAGFKMDYFKGMSYDGIRPIFEATFNTNVAFLQKTKEQIEEEESKALKRLNENLAEKVSKRKKLDEELILLVERKYPLTKFTLDQMLNDVRLEVEEESEVSLELLRFIRQQHQVGARLE</sequence>
<evidence type="ECO:0000313" key="3">
    <source>
        <dbReference type="EMBL" id="GEU68008.1"/>
    </source>
</evidence>
<feature type="compositionally biased region" description="Pro residues" evidence="2">
    <location>
        <begin position="70"/>
        <end position="84"/>
    </location>
</feature>
<feature type="compositionally biased region" description="Pro residues" evidence="2">
    <location>
        <begin position="46"/>
        <end position="58"/>
    </location>
</feature>
<protein>
    <submittedName>
        <fullName evidence="3">Uncharacterized protein</fullName>
    </submittedName>
</protein>
<dbReference type="AlphaFoldDB" id="A0A6L2M1X8"/>
<accession>A0A6L2M1X8</accession>
<reference evidence="3" key="1">
    <citation type="journal article" date="2019" name="Sci. Rep.">
        <title>Draft genome of Tanacetum cinerariifolium, the natural source of mosquito coil.</title>
        <authorList>
            <person name="Yamashiro T."/>
            <person name="Shiraishi A."/>
            <person name="Satake H."/>
            <person name="Nakayama K."/>
        </authorList>
    </citation>
    <scope>NUCLEOTIDE SEQUENCE</scope>
</reference>
<dbReference type="EMBL" id="BKCJ010005670">
    <property type="protein sequence ID" value="GEU68008.1"/>
    <property type="molecule type" value="Genomic_DNA"/>
</dbReference>
<name>A0A6L2M1X8_TANCI</name>
<feature type="compositionally biased region" description="Basic and acidic residues" evidence="2">
    <location>
        <begin position="7"/>
        <end position="18"/>
    </location>
</feature>
<evidence type="ECO:0000256" key="2">
    <source>
        <dbReference type="SAM" id="MobiDB-lite"/>
    </source>
</evidence>